<dbReference type="Pfam" id="PF25209">
    <property type="entry name" value="Phage_capsid_4"/>
    <property type="match status" value="1"/>
</dbReference>
<reference evidence="2" key="1">
    <citation type="submission" date="2020-10" db="EMBL/GenBank/DDBJ databases">
        <authorList>
            <person name="Gilroy R."/>
        </authorList>
    </citation>
    <scope>NUCLEOTIDE SEQUENCE</scope>
    <source>
        <strain evidence="2">ChiSxjej1B13-7958</strain>
    </source>
</reference>
<evidence type="ECO:0000313" key="3">
    <source>
        <dbReference type="Proteomes" id="UP000824242"/>
    </source>
</evidence>
<name>A0A9D1ANT6_9FIRM</name>
<evidence type="ECO:0000313" key="2">
    <source>
        <dbReference type="EMBL" id="HIR47799.1"/>
    </source>
</evidence>
<feature type="region of interest" description="Disordered" evidence="1">
    <location>
        <begin position="264"/>
        <end position="284"/>
    </location>
</feature>
<organism evidence="2 3">
    <name type="scientific">Candidatus Caccousia avicola</name>
    <dbReference type="NCBI Taxonomy" id="2840721"/>
    <lineage>
        <taxon>Bacteria</taxon>
        <taxon>Bacillati</taxon>
        <taxon>Bacillota</taxon>
        <taxon>Clostridia</taxon>
        <taxon>Eubacteriales</taxon>
        <taxon>Oscillospiraceae</taxon>
        <taxon>Oscillospiraceae incertae sedis</taxon>
        <taxon>Candidatus Caccousia</taxon>
    </lineage>
</organism>
<comment type="caution">
    <text evidence="2">The sequence shown here is derived from an EMBL/GenBank/DDBJ whole genome shotgun (WGS) entry which is preliminary data.</text>
</comment>
<protein>
    <submittedName>
        <fullName evidence="2">Peptidase</fullName>
    </submittedName>
</protein>
<evidence type="ECO:0000256" key="1">
    <source>
        <dbReference type="SAM" id="MobiDB-lite"/>
    </source>
</evidence>
<feature type="region of interest" description="Disordered" evidence="1">
    <location>
        <begin position="191"/>
        <end position="218"/>
    </location>
</feature>
<proteinExistence type="predicted"/>
<accession>A0A9D1ANT6</accession>
<gene>
    <name evidence="2" type="ORF">IAB89_09145</name>
</gene>
<dbReference type="AlphaFoldDB" id="A0A9D1ANT6"/>
<dbReference type="Proteomes" id="UP000824242">
    <property type="component" value="Unassembled WGS sequence"/>
</dbReference>
<sequence>MNQNHKDGARMLFRSLECRAAEESENRFEISFSSEAPVNRWGCREILLHTKDAVDLSRFAPGGAGSLLFAHGMDPRYGKLPVGRVVRAWLDEAERKCRAVIELDTDDPDAQRLQGKLERGMLSGVSVGCKVNQWLELAAGDTSPDGRIEGPASLGIQWTPYEISLEPVPADATVGLGRAMEIETEREANSMENITRNEPGTVPAQSAPAAQEAPAAEDPVLAERRRAAEIETLCRSFGEDPGTYIREGTSVEIVRTAILDRLSRERTPAAGRSSAETRGGVQVTTDEGDKLRAAATDGLLLRSGIAVERPADGAREFRGMGIQDVARECLRVSGENAARLSADEVLRRSLTPDSAFVSITSNAANRAVLGAMQHAPTTYQAWTSVGSAKDFKPTNIYEVNDGGTLREIPQNGEFTEAKLSDAPVAVRQLITVGKMLSFTRQMFINDEFDLILRMVTAHVQAFQRGINQAVYALLKANPAMLDGEQLFSSAHKNLGTAAAPGTDSFSEARLLMRRQTEADGVTRLNLSPAFVLCGAADETKVEQLLHSLAAPEGANSGVANVFRSAMTPVVDAELDVDGGAQPFYFAAHPSLAPTIEVSYLNGVEAPTVETETDFDRLGIRYRVYGDRGVTLLGYRGLVKNPGKA</sequence>
<reference evidence="2" key="2">
    <citation type="journal article" date="2021" name="PeerJ">
        <title>Extensive microbial diversity within the chicken gut microbiome revealed by metagenomics and culture.</title>
        <authorList>
            <person name="Gilroy R."/>
            <person name="Ravi A."/>
            <person name="Getino M."/>
            <person name="Pursley I."/>
            <person name="Horton D.L."/>
            <person name="Alikhan N.F."/>
            <person name="Baker D."/>
            <person name="Gharbi K."/>
            <person name="Hall N."/>
            <person name="Watson M."/>
            <person name="Adriaenssens E.M."/>
            <person name="Foster-Nyarko E."/>
            <person name="Jarju S."/>
            <person name="Secka A."/>
            <person name="Antonio M."/>
            <person name="Oren A."/>
            <person name="Chaudhuri R.R."/>
            <person name="La Ragione R."/>
            <person name="Hildebrand F."/>
            <person name="Pallen M.J."/>
        </authorList>
    </citation>
    <scope>NUCLEOTIDE SEQUENCE</scope>
    <source>
        <strain evidence="2">ChiSxjej1B13-7958</strain>
    </source>
</reference>
<dbReference type="EMBL" id="DVGZ01000100">
    <property type="protein sequence ID" value="HIR47799.1"/>
    <property type="molecule type" value="Genomic_DNA"/>
</dbReference>
<feature type="compositionally biased region" description="Low complexity" evidence="1">
    <location>
        <begin position="203"/>
        <end position="217"/>
    </location>
</feature>